<keyword evidence="3" id="KW-0732">Signal</keyword>
<keyword evidence="4" id="KW-0106">Calcium</keyword>
<keyword evidence="2" id="KW-0964">Secreted</keyword>
<name>X0VBP2_9ZZZZ</name>
<dbReference type="InterPro" id="IPR059100">
    <property type="entry name" value="TSP3_bac"/>
</dbReference>
<evidence type="ECO:0000256" key="4">
    <source>
        <dbReference type="ARBA" id="ARBA00022837"/>
    </source>
</evidence>
<dbReference type="SUPFAM" id="SSF103647">
    <property type="entry name" value="TSP type-3 repeat"/>
    <property type="match status" value="1"/>
</dbReference>
<dbReference type="PANTHER" id="PTHR37467:SF1">
    <property type="entry name" value="EXPORTED CALCIUM-BINDING GLYCOPROTEIN"/>
    <property type="match status" value="1"/>
</dbReference>
<dbReference type="InterPro" id="IPR028974">
    <property type="entry name" value="TSP_type-3_rpt"/>
</dbReference>
<reference evidence="6" key="1">
    <citation type="journal article" date="2014" name="Front. Microbiol.">
        <title>High frequency of phylogenetically diverse reductive dehalogenase-homologous genes in deep subseafloor sedimentary metagenomes.</title>
        <authorList>
            <person name="Kawai M."/>
            <person name="Futagami T."/>
            <person name="Toyoda A."/>
            <person name="Takaki Y."/>
            <person name="Nishi S."/>
            <person name="Hori S."/>
            <person name="Arai W."/>
            <person name="Tsubouchi T."/>
            <person name="Morono Y."/>
            <person name="Uchiyama I."/>
            <person name="Ito T."/>
            <person name="Fujiyama A."/>
            <person name="Inagaki F."/>
            <person name="Takami H."/>
        </authorList>
    </citation>
    <scope>NUCLEOTIDE SEQUENCE</scope>
    <source>
        <strain evidence="6">Expedition CK06-06</strain>
    </source>
</reference>
<feature type="compositionally biased region" description="Basic and acidic residues" evidence="5">
    <location>
        <begin position="41"/>
        <end position="51"/>
    </location>
</feature>
<evidence type="ECO:0000256" key="2">
    <source>
        <dbReference type="ARBA" id="ARBA00022525"/>
    </source>
</evidence>
<sequence length="63" mass="7004">EEEFGLGTNAYKADTDEDGLNDFEEIEMYNSDPVNSDTDGDGYKDGEEVKNGYDPLRAGSYKL</sequence>
<organism evidence="6">
    <name type="scientific">marine sediment metagenome</name>
    <dbReference type="NCBI Taxonomy" id="412755"/>
    <lineage>
        <taxon>unclassified sequences</taxon>
        <taxon>metagenomes</taxon>
        <taxon>ecological metagenomes</taxon>
    </lineage>
</organism>
<feature type="non-terminal residue" evidence="6">
    <location>
        <position position="1"/>
    </location>
</feature>
<comment type="caution">
    <text evidence="6">The sequence shown here is derived from an EMBL/GenBank/DDBJ whole genome shotgun (WGS) entry which is preliminary data.</text>
</comment>
<dbReference type="Pfam" id="PF18884">
    <property type="entry name" value="TSP3_bac"/>
    <property type="match status" value="2"/>
</dbReference>
<evidence type="ECO:0000313" key="6">
    <source>
        <dbReference type="EMBL" id="GAF98000.1"/>
    </source>
</evidence>
<comment type="subcellular location">
    <subcellularLocation>
        <location evidence="1">Secreted</location>
    </subcellularLocation>
</comment>
<dbReference type="EMBL" id="BARS01016128">
    <property type="protein sequence ID" value="GAF98000.1"/>
    <property type="molecule type" value="Genomic_DNA"/>
</dbReference>
<evidence type="ECO:0000256" key="3">
    <source>
        <dbReference type="ARBA" id="ARBA00022729"/>
    </source>
</evidence>
<feature type="region of interest" description="Disordered" evidence="5">
    <location>
        <begin position="29"/>
        <end position="63"/>
    </location>
</feature>
<gene>
    <name evidence="6" type="ORF">S01H1_26599</name>
</gene>
<evidence type="ECO:0008006" key="7">
    <source>
        <dbReference type="Google" id="ProtNLM"/>
    </source>
</evidence>
<dbReference type="InterPro" id="IPR053180">
    <property type="entry name" value="Ca-binding_acidic-repeat"/>
</dbReference>
<protein>
    <recommendedName>
        <fullName evidence="7">Calcium-binding protein</fullName>
    </recommendedName>
</protein>
<dbReference type="AlphaFoldDB" id="X0VBP2"/>
<accession>X0VBP2</accession>
<evidence type="ECO:0000256" key="5">
    <source>
        <dbReference type="SAM" id="MobiDB-lite"/>
    </source>
</evidence>
<dbReference type="PANTHER" id="PTHR37467">
    <property type="entry name" value="EXPORTED CALCIUM-BINDING GLYCOPROTEIN-RELATED"/>
    <property type="match status" value="1"/>
</dbReference>
<evidence type="ECO:0000256" key="1">
    <source>
        <dbReference type="ARBA" id="ARBA00004613"/>
    </source>
</evidence>
<proteinExistence type="predicted"/>
<dbReference type="GO" id="GO:0005509">
    <property type="term" value="F:calcium ion binding"/>
    <property type="evidence" value="ECO:0007669"/>
    <property type="project" value="InterPro"/>
</dbReference>